<dbReference type="AlphaFoldDB" id="A0A1Q9AI42"/>
<dbReference type="Proteomes" id="UP000186143">
    <property type="component" value="Unassembled WGS sequence"/>
</dbReference>
<dbReference type="InterPro" id="IPR029045">
    <property type="entry name" value="ClpP/crotonase-like_dom_sf"/>
</dbReference>
<dbReference type="RefSeq" id="WP_075635425.1">
    <property type="nucleotide sequence ID" value="NZ_MKIO01000031.1"/>
</dbReference>
<reference evidence="1 2" key="1">
    <citation type="submission" date="2016-09" db="EMBL/GenBank/DDBJ databases">
        <title>Rhizobium sp. nov., a novel species isolated from the rice rhizosphere.</title>
        <authorList>
            <person name="Zhao J."/>
            <person name="Zhang X."/>
        </authorList>
    </citation>
    <scope>NUCLEOTIDE SEQUENCE [LARGE SCALE GENOMIC DNA]</scope>
    <source>
        <strain evidence="1 2">MH17</strain>
    </source>
</reference>
<organism evidence="1 2">
    <name type="scientific">Xaviernesmea rhizosphaerae</name>
    <dbReference type="NCBI Taxonomy" id="1672749"/>
    <lineage>
        <taxon>Bacteria</taxon>
        <taxon>Pseudomonadati</taxon>
        <taxon>Pseudomonadota</taxon>
        <taxon>Alphaproteobacteria</taxon>
        <taxon>Hyphomicrobiales</taxon>
        <taxon>Rhizobiaceae</taxon>
        <taxon>Rhizobium/Agrobacterium group</taxon>
        <taxon>Xaviernesmea</taxon>
    </lineage>
</organism>
<proteinExistence type="predicted"/>
<dbReference type="EMBL" id="MKIO01000031">
    <property type="protein sequence ID" value="OLP54866.1"/>
    <property type="molecule type" value="Genomic_DNA"/>
</dbReference>
<evidence type="ECO:0000313" key="1">
    <source>
        <dbReference type="EMBL" id="OLP54866.1"/>
    </source>
</evidence>
<comment type="caution">
    <text evidence="1">The sequence shown here is derived from an EMBL/GenBank/DDBJ whole genome shotgun (WGS) entry which is preliminary data.</text>
</comment>
<protein>
    <submittedName>
        <fullName evidence="1">Uncharacterized protein</fullName>
    </submittedName>
</protein>
<evidence type="ECO:0000313" key="2">
    <source>
        <dbReference type="Proteomes" id="UP000186143"/>
    </source>
</evidence>
<dbReference type="OrthoDB" id="1522627at2"/>
<accession>A0A1Q9AI42</accession>
<sequence>MTGVILQASTWTGSCLRRWRLTFAGLSTVLAFSLFFTAAAAEAQDASSTSVTVADTAIRIDGGITSDSANLFAALMKSHPELKTVSLNSPGGRVFPALEIARTINASGLMTSVPSGEECYSACALIFLAGKERVAQGKLGVHQVSGVNDPSLTQTAIGRIYEDLVTFNAPSYLVSRMLRTPPSDMYVFSPEELERNSINIRDASKAIGIPHLLAVETWLRQSWLVGVFINTHTNQPFVALESSNMEPLLRIAHYPHRSQTFVEIMVPEGSISGKTTKLELRFAHGKDQPFSIYVNADIESNAYAFDLPVDPVEAKTFWAAFNAGTQLTIFNSFGAEVGRYSLAGSRAAIADFMRVASGLQ</sequence>
<gene>
    <name evidence="1" type="ORF">BJF92_13745</name>
</gene>
<dbReference type="SUPFAM" id="SSF52096">
    <property type="entry name" value="ClpP/crotonase"/>
    <property type="match status" value="1"/>
</dbReference>
<name>A0A1Q9AI42_9HYPH</name>
<dbReference type="Gene3D" id="3.90.226.10">
    <property type="entry name" value="2-enoyl-CoA Hydratase, Chain A, domain 1"/>
    <property type="match status" value="1"/>
</dbReference>
<dbReference type="STRING" id="1672749.BJF92_13745"/>